<dbReference type="EMBL" id="JAYMYR010000004">
    <property type="protein sequence ID" value="KAK7368091.1"/>
    <property type="molecule type" value="Genomic_DNA"/>
</dbReference>
<dbReference type="PANTHER" id="PTHR47926:SF388">
    <property type="entry name" value="DYW DOMAIN-CONTAINING PROTEIN"/>
    <property type="match status" value="1"/>
</dbReference>
<dbReference type="Pfam" id="PF14432">
    <property type="entry name" value="DYW_deaminase"/>
    <property type="match status" value="1"/>
</dbReference>
<sequence length="127" mass="14321">MVDSIGHLDEAFEFIEKMTIEPSADIWETLKNLCRVHGNTGLGDRCAELLEQLDSSHLTDQSKSHEYRAGDTSDPENGKIYALLRGLKSQMKEAGYIPETKFVLHDIDQEGKEEALLAHSERLDQGY</sequence>
<dbReference type="Proteomes" id="UP001374584">
    <property type="component" value="Unassembled WGS sequence"/>
</dbReference>
<dbReference type="PANTHER" id="PTHR47926">
    <property type="entry name" value="PENTATRICOPEPTIDE REPEAT-CONTAINING PROTEIN"/>
    <property type="match status" value="1"/>
</dbReference>
<keyword evidence="4" id="KW-1185">Reference proteome</keyword>
<dbReference type="GO" id="GO:0008270">
    <property type="term" value="F:zinc ion binding"/>
    <property type="evidence" value="ECO:0007669"/>
    <property type="project" value="InterPro"/>
</dbReference>
<gene>
    <name evidence="3" type="ORF">VNO80_10113</name>
</gene>
<evidence type="ECO:0000313" key="3">
    <source>
        <dbReference type="EMBL" id="KAK7368091.1"/>
    </source>
</evidence>
<dbReference type="InterPro" id="IPR046960">
    <property type="entry name" value="PPR_At4g14850-like_plant"/>
</dbReference>
<dbReference type="GO" id="GO:0003723">
    <property type="term" value="F:RNA binding"/>
    <property type="evidence" value="ECO:0007669"/>
    <property type="project" value="InterPro"/>
</dbReference>
<organism evidence="3 4">
    <name type="scientific">Phaseolus coccineus</name>
    <name type="common">Scarlet runner bean</name>
    <name type="synonym">Phaseolus multiflorus</name>
    <dbReference type="NCBI Taxonomy" id="3886"/>
    <lineage>
        <taxon>Eukaryota</taxon>
        <taxon>Viridiplantae</taxon>
        <taxon>Streptophyta</taxon>
        <taxon>Embryophyta</taxon>
        <taxon>Tracheophyta</taxon>
        <taxon>Spermatophyta</taxon>
        <taxon>Magnoliopsida</taxon>
        <taxon>eudicotyledons</taxon>
        <taxon>Gunneridae</taxon>
        <taxon>Pentapetalae</taxon>
        <taxon>rosids</taxon>
        <taxon>fabids</taxon>
        <taxon>Fabales</taxon>
        <taxon>Fabaceae</taxon>
        <taxon>Papilionoideae</taxon>
        <taxon>50 kb inversion clade</taxon>
        <taxon>NPAAA clade</taxon>
        <taxon>indigoferoid/millettioid clade</taxon>
        <taxon>Phaseoleae</taxon>
        <taxon>Phaseolus</taxon>
    </lineage>
</organism>
<proteinExistence type="inferred from homology"/>
<reference evidence="3 4" key="1">
    <citation type="submission" date="2024-01" db="EMBL/GenBank/DDBJ databases">
        <title>The genomes of 5 underutilized Papilionoideae crops provide insights into root nodulation and disease resistanc.</title>
        <authorList>
            <person name="Jiang F."/>
        </authorList>
    </citation>
    <scope>NUCLEOTIDE SEQUENCE [LARGE SCALE GENOMIC DNA]</scope>
    <source>
        <strain evidence="3">JINMINGXINNONG_FW02</strain>
        <tissue evidence="3">Leaves</tissue>
    </source>
</reference>
<evidence type="ECO:0000313" key="4">
    <source>
        <dbReference type="Proteomes" id="UP001374584"/>
    </source>
</evidence>
<feature type="domain" description="DYW" evidence="2">
    <location>
        <begin position="95"/>
        <end position="124"/>
    </location>
</feature>
<dbReference type="GO" id="GO:0009451">
    <property type="term" value="P:RNA modification"/>
    <property type="evidence" value="ECO:0007669"/>
    <property type="project" value="InterPro"/>
</dbReference>
<evidence type="ECO:0000259" key="2">
    <source>
        <dbReference type="Pfam" id="PF14432"/>
    </source>
</evidence>
<dbReference type="InterPro" id="IPR032867">
    <property type="entry name" value="DYW_dom"/>
</dbReference>
<accession>A0AAN9RD63</accession>
<protein>
    <recommendedName>
        <fullName evidence="2">DYW domain-containing protein</fullName>
    </recommendedName>
</protein>
<comment type="caution">
    <text evidence="3">The sequence shown here is derived from an EMBL/GenBank/DDBJ whole genome shotgun (WGS) entry which is preliminary data.</text>
</comment>
<evidence type="ECO:0000256" key="1">
    <source>
        <dbReference type="ARBA" id="ARBA00006643"/>
    </source>
</evidence>
<name>A0AAN9RD63_PHACN</name>
<comment type="similarity">
    <text evidence="1">Belongs to the PPR family. PCMP-H subfamily.</text>
</comment>
<dbReference type="AlphaFoldDB" id="A0AAN9RD63"/>